<sequence length="478" mass="51658">MTVLSRGARVRRGGRRPGWVLLTTLLVLAIGASSALVFTDRVELLKLAVILALWAAVAGAFVSVLYRRQAEADQARARDMKLVYDLQLDREISARREYELTVESQLRRELAAEIHAQAADEIAALRAELSSLRANLEILFDTDLEQRPALETLDRESARALTDRTGHGAQNGEMPSADWVTSDRVTAVRRDDRPTRADDSAIIDVPEEPLLPPRPSAPVREYAPPRPPEPPFQQPEPPFQQPEPSFPQPEPAFAPRHRPPPVQQPVPPPPPAAGQSQPSPWQPVAAEGQWLPPGAPGSHWAPGDAADAPEQSGRRRRARHSESEEAGLPFGAVNVAPGENVQPGPNVPTAMNVRPNADVPPPGAAPPREAAAEYGGRRSRSRHSAEYRQYGVGNFGQPAESEAGARVDEPPPPPAQPAPEPAPPRLAPAPAPRHRSADEMGNVPDQTDPESGGQTVADLMARLQVQPGGGGRRRRRDG</sequence>
<feature type="transmembrane region" description="Helical" evidence="3">
    <location>
        <begin position="45"/>
        <end position="66"/>
    </location>
</feature>
<feature type="compositionally biased region" description="Pro residues" evidence="2">
    <location>
        <begin position="410"/>
        <end position="431"/>
    </location>
</feature>
<keyword evidence="1" id="KW-0175">Coiled coil</keyword>
<feature type="region of interest" description="Disordered" evidence="2">
    <location>
        <begin position="161"/>
        <end position="478"/>
    </location>
</feature>
<feature type="compositionally biased region" description="Pro residues" evidence="2">
    <location>
        <begin position="260"/>
        <end position="272"/>
    </location>
</feature>
<evidence type="ECO:0000259" key="4">
    <source>
        <dbReference type="Pfam" id="PF20570"/>
    </source>
</evidence>
<feature type="compositionally biased region" description="Basic and acidic residues" evidence="2">
    <location>
        <begin position="186"/>
        <end position="199"/>
    </location>
</feature>
<keyword evidence="3" id="KW-1133">Transmembrane helix</keyword>
<keyword evidence="3" id="KW-0812">Transmembrane</keyword>
<feature type="compositionally biased region" description="Low complexity" evidence="2">
    <location>
        <begin position="273"/>
        <end position="283"/>
    </location>
</feature>
<dbReference type="Pfam" id="PF20570">
    <property type="entry name" value="DUF6779"/>
    <property type="match status" value="1"/>
</dbReference>
<organism evidence="5 6">
    <name type="scientific">Mycobacterium vicinigordonae</name>
    <dbReference type="NCBI Taxonomy" id="1719132"/>
    <lineage>
        <taxon>Bacteria</taxon>
        <taxon>Bacillati</taxon>
        <taxon>Actinomycetota</taxon>
        <taxon>Actinomycetes</taxon>
        <taxon>Mycobacteriales</taxon>
        <taxon>Mycobacteriaceae</taxon>
        <taxon>Mycobacterium</taxon>
    </lineage>
</organism>
<keyword evidence="6" id="KW-1185">Reference proteome</keyword>
<name>A0A7D6ILM1_9MYCO</name>
<evidence type="ECO:0000256" key="3">
    <source>
        <dbReference type="SAM" id="Phobius"/>
    </source>
</evidence>
<dbReference type="AlphaFoldDB" id="A0A7D6ILM1"/>
<proteinExistence type="predicted"/>
<reference evidence="5" key="2">
    <citation type="submission" date="2020-07" db="EMBL/GenBank/DDBJ databases">
        <authorList>
            <person name="Yu X."/>
        </authorList>
    </citation>
    <scope>NUCLEOTIDE SEQUENCE [LARGE SCALE GENOMIC DNA]</scope>
    <source>
        <strain evidence="5">24T</strain>
    </source>
</reference>
<feature type="domain" description="DUF6779" evidence="4">
    <location>
        <begin position="45"/>
        <end position="150"/>
    </location>
</feature>
<feature type="coiled-coil region" evidence="1">
    <location>
        <begin position="115"/>
        <end position="142"/>
    </location>
</feature>
<dbReference type="EMBL" id="CP059165">
    <property type="protein sequence ID" value="QLL07100.1"/>
    <property type="molecule type" value="Genomic_DNA"/>
</dbReference>
<dbReference type="KEGG" id="mgor:H0P51_26055"/>
<accession>A0A7D6ILM1</accession>
<dbReference type="RefSeq" id="WP_180915675.1">
    <property type="nucleotide sequence ID" value="NZ_CP059165.1"/>
</dbReference>
<evidence type="ECO:0000256" key="1">
    <source>
        <dbReference type="SAM" id="Coils"/>
    </source>
</evidence>
<protein>
    <recommendedName>
        <fullName evidence="4">DUF6779 domain-containing protein</fullName>
    </recommendedName>
</protein>
<gene>
    <name evidence="5" type="ORF">H0P51_26055</name>
</gene>
<evidence type="ECO:0000313" key="6">
    <source>
        <dbReference type="Proteomes" id="UP000510682"/>
    </source>
</evidence>
<dbReference type="Proteomes" id="UP000510682">
    <property type="component" value="Chromosome"/>
</dbReference>
<reference evidence="5" key="1">
    <citation type="submission" date="2020-07" db="EMBL/GenBank/DDBJ databases">
        <title>Description of Mycobacterium gordonae subsp. intergordonae subsp.nov. and Mycobacterium gordonae subsp. gordonae subsp. nov.</title>
        <authorList>
            <person name="Huang H."/>
        </authorList>
    </citation>
    <scope>NUCLEOTIDE SEQUENCE [LARGE SCALE GENOMIC DNA]</scope>
    <source>
        <strain evidence="5">24T</strain>
    </source>
</reference>
<keyword evidence="3" id="KW-0472">Membrane</keyword>
<feature type="compositionally biased region" description="Pro residues" evidence="2">
    <location>
        <begin position="224"/>
        <end position="252"/>
    </location>
</feature>
<dbReference type="InterPro" id="IPR046706">
    <property type="entry name" value="DUF6779"/>
</dbReference>
<evidence type="ECO:0000313" key="5">
    <source>
        <dbReference type="EMBL" id="QLL07100.1"/>
    </source>
</evidence>
<evidence type="ECO:0000256" key="2">
    <source>
        <dbReference type="SAM" id="MobiDB-lite"/>
    </source>
</evidence>